<dbReference type="RefSeq" id="WP_217315978.1">
    <property type="nucleotide sequence ID" value="NZ_JAHOJG010000012.1"/>
</dbReference>
<comment type="caution">
    <text evidence="1">The sequence shown here is derived from an EMBL/GenBank/DDBJ whole genome shotgun (WGS) entry which is preliminary data.</text>
</comment>
<accession>A0AAW4UZ91</accession>
<dbReference type="AlphaFoldDB" id="A0AAW4UZ91"/>
<gene>
    <name evidence="1" type="ORF">LI282_12190</name>
</gene>
<reference evidence="1" key="1">
    <citation type="submission" date="2021-10" db="EMBL/GenBank/DDBJ databases">
        <title>Collection of gut derived symbiotic bacterial strains cultured from healthy donors.</title>
        <authorList>
            <person name="Lin H."/>
            <person name="Littmann E."/>
            <person name="Kohout C."/>
            <person name="Pamer E.G."/>
        </authorList>
    </citation>
    <scope>NUCLEOTIDE SEQUENCE</scope>
    <source>
        <strain evidence="1">DFI.1.167</strain>
    </source>
</reference>
<evidence type="ECO:0000313" key="2">
    <source>
        <dbReference type="Proteomes" id="UP001199363"/>
    </source>
</evidence>
<proteinExistence type="predicted"/>
<evidence type="ECO:0000313" key="1">
    <source>
        <dbReference type="EMBL" id="MCB7281795.1"/>
    </source>
</evidence>
<protein>
    <submittedName>
        <fullName evidence="1">Uncharacterized protein</fullName>
    </submittedName>
</protein>
<name>A0AAW4UZ91_PHOVU</name>
<dbReference type="Proteomes" id="UP001199363">
    <property type="component" value="Unassembled WGS sequence"/>
</dbReference>
<organism evidence="1 2">
    <name type="scientific">Phocaeicola vulgatus</name>
    <name type="common">Bacteroides vulgatus</name>
    <dbReference type="NCBI Taxonomy" id="821"/>
    <lineage>
        <taxon>Bacteria</taxon>
        <taxon>Pseudomonadati</taxon>
        <taxon>Bacteroidota</taxon>
        <taxon>Bacteroidia</taxon>
        <taxon>Bacteroidales</taxon>
        <taxon>Bacteroidaceae</taxon>
        <taxon>Phocaeicola</taxon>
    </lineage>
</organism>
<dbReference type="EMBL" id="JAJCQG010000036">
    <property type="protein sequence ID" value="MCB7281795.1"/>
    <property type="molecule type" value="Genomic_DNA"/>
</dbReference>
<sequence>MRTTIEVFGIQIKKRGELLDFGEDPDFFDILSSKDCGFVHHVDMNKTGDIPVLQRTVRIPAEEINAEGETVKYHHRNVEERYICGIIETGAYGKEYEIADKDSPNDIAYKVDKDQAIIKPFFYFLKIPRRGSKALLILERTDNEGIFPLMVILLKTFINNYYGIDKGYSIEKTNIILSSYLEELNTGRYNSVTLTASKESSDTANRYFGNLDRADYTMELVVKFKNNLGQDKENDIKRMINSKEVLFESSELNDIFDNANRKVTTTIGTGKQAKTRTLYLNSMQQDLIRPYYDLIVDTNAKGFSSYVSIKEKVKAFIKEHTEFSIFS</sequence>